<comment type="caution">
    <text evidence="2">The sequence shown here is derived from an EMBL/GenBank/DDBJ whole genome shotgun (WGS) entry which is preliminary data.</text>
</comment>
<feature type="region of interest" description="Disordered" evidence="1">
    <location>
        <begin position="1"/>
        <end position="27"/>
    </location>
</feature>
<evidence type="ECO:0000313" key="3">
    <source>
        <dbReference type="Proteomes" id="UP000813461"/>
    </source>
</evidence>
<dbReference type="AlphaFoldDB" id="A0A8K0VTW8"/>
<sequence length="528" mass="60716">MKSGESPVDSSRKRQYNDEDDCERPHKQIVREHRIGLGNIRQDSTEVICDQIRLLLDREESGPVFPPHCSPTEEIPVPGPQSTSRTYHPARSKFEDEMLAQAQGYLNNIIAQIDEELPTLIPGIPRDYMFDFEHASCLTPHDIWSLRHLDPSLRFDYFCKFVHLCQRIREATSMTAKYYDMWLLLRYDAWELIRAELRYYSQFGMGPGRHEKQPPGHVVTWGTLTAMQEMDYRVDYSKRPLQFISQNQTSEHASSSLAKIDWHQPSPTWPLKQASIPAPSIQATGQSAVPTTAHHQQLHDYPDISFETQARDQLNRHKKGEDIGARPKYKAEHMWAATGSCSKYPWMAWADSREQEEQELRARHRLTNDNGLQPLSQEENMKLHIAKRCWDGDEVPLPEYPEEEPENYSKWPDGKTWRCLHKDYACADGSCTKQNHACCRTGYTLSKIKAAIRKSIATWKSQVERLIREGQLDPRHKTWAKRQNRAIAKAGTEAGPSASKVSVSISPFDGTHDNPGTTTLVKRFHITT</sequence>
<feature type="region of interest" description="Disordered" evidence="1">
    <location>
        <begin position="65"/>
        <end position="87"/>
    </location>
</feature>
<feature type="region of interest" description="Disordered" evidence="1">
    <location>
        <begin position="489"/>
        <end position="509"/>
    </location>
</feature>
<dbReference type="EMBL" id="JAGMVJ010000022">
    <property type="protein sequence ID" value="KAH7073262.1"/>
    <property type="molecule type" value="Genomic_DNA"/>
</dbReference>
<protein>
    <submittedName>
        <fullName evidence="2">Uncharacterized protein</fullName>
    </submittedName>
</protein>
<evidence type="ECO:0000256" key="1">
    <source>
        <dbReference type="SAM" id="MobiDB-lite"/>
    </source>
</evidence>
<dbReference type="OrthoDB" id="3801605at2759"/>
<proteinExistence type="predicted"/>
<organism evidence="2 3">
    <name type="scientific">Paraphoma chrysanthemicola</name>
    <dbReference type="NCBI Taxonomy" id="798071"/>
    <lineage>
        <taxon>Eukaryota</taxon>
        <taxon>Fungi</taxon>
        <taxon>Dikarya</taxon>
        <taxon>Ascomycota</taxon>
        <taxon>Pezizomycotina</taxon>
        <taxon>Dothideomycetes</taxon>
        <taxon>Pleosporomycetidae</taxon>
        <taxon>Pleosporales</taxon>
        <taxon>Pleosporineae</taxon>
        <taxon>Phaeosphaeriaceae</taxon>
        <taxon>Paraphoma</taxon>
    </lineage>
</organism>
<name>A0A8K0VTW8_9PLEO</name>
<keyword evidence="3" id="KW-1185">Reference proteome</keyword>
<gene>
    <name evidence="2" type="ORF">FB567DRAFT_196463</name>
</gene>
<dbReference type="Proteomes" id="UP000813461">
    <property type="component" value="Unassembled WGS sequence"/>
</dbReference>
<reference evidence="2" key="1">
    <citation type="journal article" date="2021" name="Nat. Commun.">
        <title>Genetic determinants of endophytism in the Arabidopsis root mycobiome.</title>
        <authorList>
            <person name="Mesny F."/>
            <person name="Miyauchi S."/>
            <person name="Thiergart T."/>
            <person name="Pickel B."/>
            <person name="Atanasova L."/>
            <person name="Karlsson M."/>
            <person name="Huettel B."/>
            <person name="Barry K.W."/>
            <person name="Haridas S."/>
            <person name="Chen C."/>
            <person name="Bauer D."/>
            <person name="Andreopoulos W."/>
            <person name="Pangilinan J."/>
            <person name="LaButti K."/>
            <person name="Riley R."/>
            <person name="Lipzen A."/>
            <person name="Clum A."/>
            <person name="Drula E."/>
            <person name="Henrissat B."/>
            <person name="Kohler A."/>
            <person name="Grigoriev I.V."/>
            <person name="Martin F.M."/>
            <person name="Hacquard S."/>
        </authorList>
    </citation>
    <scope>NUCLEOTIDE SEQUENCE</scope>
    <source>
        <strain evidence="2">MPI-SDFR-AT-0120</strain>
    </source>
</reference>
<feature type="compositionally biased region" description="Basic and acidic residues" evidence="1">
    <location>
        <begin position="10"/>
        <end position="27"/>
    </location>
</feature>
<evidence type="ECO:0000313" key="2">
    <source>
        <dbReference type="EMBL" id="KAH7073262.1"/>
    </source>
</evidence>
<accession>A0A8K0VTW8</accession>